<evidence type="ECO:0008006" key="4">
    <source>
        <dbReference type="Google" id="ProtNLM"/>
    </source>
</evidence>
<reference evidence="2" key="1">
    <citation type="submission" date="2019-11" db="EMBL/GenBank/DDBJ databases">
        <title>Bipolaris sorokiniana Genome sequencing.</title>
        <authorList>
            <person name="Wang H."/>
        </authorList>
    </citation>
    <scope>NUCLEOTIDE SEQUENCE</scope>
</reference>
<organism evidence="2 3">
    <name type="scientific">Cochliobolus sativus</name>
    <name type="common">Common root rot and spot blotch fungus</name>
    <name type="synonym">Bipolaris sorokiniana</name>
    <dbReference type="NCBI Taxonomy" id="45130"/>
    <lineage>
        <taxon>Eukaryota</taxon>
        <taxon>Fungi</taxon>
        <taxon>Dikarya</taxon>
        <taxon>Ascomycota</taxon>
        <taxon>Pezizomycotina</taxon>
        <taxon>Dothideomycetes</taxon>
        <taxon>Pleosporomycetidae</taxon>
        <taxon>Pleosporales</taxon>
        <taxon>Pleosporineae</taxon>
        <taxon>Pleosporaceae</taxon>
        <taxon>Bipolaris</taxon>
    </lineage>
</organism>
<dbReference type="AlphaFoldDB" id="A0A8H5ZD54"/>
<proteinExistence type="predicted"/>
<gene>
    <name evidence="2" type="ORF">GGP41_009310</name>
</gene>
<evidence type="ECO:0000313" key="3">
    <source>
        <dbReference type="Proteomes" id="UP000624244"/>
    </source>
</evidence>
<keyword evidence="1" id="KW-0732">Signal</keyword>
<comment type="caution">
    <text evidence="2">The sequence shown here is derived from an EMBL/GenBank/DDBJ whole genome shotgun (WGS) entry which is preliminary data.</text>
</comment>
<evidence type="ECO:0000256" key="1">
    <source>
        <dbReference type="SAM" id="SignalP"/>
    </source>
</evidence>
<dbReference type="Proteomes" id="UP000624244">
    <property type="component" value="Unassembled WGS sequence"/>
</dbReference>
<feature type="signal peptide" evidence="1">
    <location>
        <begin position="1"/>
        <end position="18"/>
    </location>
</feature>
<accession>A0A8H5ZD54</accession>
<sequence>MNLTFPVIFSSLFLSTSAICCLFNPQPSGCPFTCKKVKTNCKCCYGPELSTSRNQCKNDYRDWCLSYEDPPGVTGACHMAFGCAYINGSLDHTTKGNRFVVARTRKKRLREYANFTSSAVVLRAASSPTVLPIRSHAQVFFINLCGFLLKGNMLSEVFF</sequence>
<name>A0A8H5ZD54_COCSA</name>
<protein>
    <recommendedName>
        <fullName evidence="4">PSI domain-containing protein</fullName>
    </recommendedName>
</protein>
<dbReference type="EMBL" id="WNKQ01000012">
    <property type="protein sequence ID" value="KAF5848081.1"/>
    <property type="molecule type" value="Genomic_DNA"/>
</dbReference>
<feature type="chain" id="PRO_5034039211" description="PSI domain-containing protein" evidence="1">
    <location>
        <begin position="19"/>
        <end position="159"/>
    </location>
</feature>
<evidence type="ECO:0000313" key="2">
    <source>
        <dbReference type="EMBL" id="KAF5848081.1"/>
    </source>
</evidence>